<dbReference type="AlphaFoldDB" id="A0A645E1J1"/>
<protein>
    <submittedName>
        <fullName evidence="1">Uncharacterized protein</fullName>
    </submittedName>
</protein>
<gene>
    <name evidence="1" type="ORF">SDC9_142412</name>
</gene>
<name>A0A645E1J1_9ZZZZ</name>
<accession>A0A645E1J1</accession>
<organism evidence="1">
    <name type="scientific">bioreactor metagenome</name>
    <dbReference type="NCBI Taxonomy" id="1076179"/>
    <lineage>
        <taxon>unclassified sequences</taxon>
        <taxon>metagenomes</taxon>
        <taxon>ecological metagenomes</taxon>
    </lineage>
</organism>
<reference evidence="1" key="1">
    <citation type="submission" date="2019-08" db="EMBL/GenBank/DDBJ databases">
        <authorList>
            <person name="Kucharzyk K."/>
            <person name="Murdoch R.W."/>
            <person name="Higgins S."/>
            <person name="Loffler F."/>
        </authorList>
    </citation>
    <scope>NUCLEOTIDE SEQUENCE</scope>
</reference>
<proteinExistence type="predicted"/>
<evidence type="ECO:0000313" key="1">
    <source>
        <dbReference type="EMBL" id="MPM95258.1"/>
    </source>
</evidence>
<sequence length="97" mass="10938">MPVTPIWEVMLLTKCHDTISRGKLRLPLAPGFTFTKGSGTRSSNMQIPFSRRPLQLPQTGMYLQLTRQTYMLQTTSSHGLANMQQFPAVMTSRRGIP</sequence>
<dbReference type="EMBL" id="VSSQ01041775">
    <property type="protein sequence ID" value="MPM95258.1"/>
    <property type="molecule type" value="Genomic_DNA"/>
</dbReference>
<comment type="caution">
    <text evidence="1">The sequence shown here is derived from an EMBL/GenBank/DDBJ whole genome shotgun (WGS) entry which is preliminary data.</text>
</comment>